<accession>A0A139ABI8</accession>
<dbReference type="OrthoDB" id="272411at2759"/>
<reference evidence="5 6" key="1">
    <citation type="journal article" date="2015" name="Genome Biol. Evol.">
        <title>Phylogenomic analyses indicate that early fungi evolved digesting cell walls of algal ancestors of land plants.</title>
        <authorList>
            <person name="Chang Y."/>
            <person name="Wang S."/>
            <person name="Sekimoto S."/>
            <person name="Aerts A.L."/>
            <person name="Choi C."/>
            <person name="Clum A."/>
            <person name="LaButti K.M."/>
            <person name="Lindquist E.A."/>
            <person name="Yee Ngan C."/>
            <person name="Ohm R.A."/>
            <person name="Salamov A.A."/>
            <person name="Grigoriev I.V."/>
            <person name="Spatafora J.W."/>
            <person name="Berbee M.L."/>
        </authorList>
    </citation>
    <scope>NUCLEOTIDE SEQUENCE [LARGE SCALE GENOMIC DNA]</scope>
    <source>
        <strain evidence="5 6">JEL478</strain>
    </source>
</reference>
<evidence type="ECO:0000256" key="1">
    <source>
        <dbReference type="RuleBase" id="RU367048"/>
    </source>
</evidence>
<dbReference type="GO" id="GO:0032585">
    <property type="term" value="C:multivesicular body membrane"/>
    <property type="evidence" value="ECO:0007669"/>
    <property type="project" value="UniProtKB-SubCell"/>
</dbReference>
<dbReference type="InterPro" id="IPR004353">
    <property type="entry name" value="Mon1"/>
</dbReference>
<dbReference type="GO" id="GO:0006623">
    <property type="term" value="P:protein targeting to vacuole"/>
    <property type="evidence" value="ECO:0007669"/>
    <property type="project" value="UniProtKB-UniRule"/>
</dbReference>
<dbReference type="Pfam" id="PF19037">
    <property type="entry name" value="Fuz_longin_2"/>
    <property type="match status" value="1"/>
</dbReference>
<sequence length="642" mass="69897">MGDEKAKQDSAIFDSTGGGSDSDITPAFLTPAEPEGDNDGDQSSRKIGKGSVGGDETAAESSSVAPTERSSAASEAHSHLTGDGPPNPPSTPPATVDIEGAVADAAAETVLPMRGSKKRGPQRAVSPAAAVPQPGQRMRLHHHEDVTSPRWYAHKKHFFILSSAGKPIYTRYGDESKLSSFMGVVQAVVSFFAEEEDGIRSIHTPTHTFVFLFRWPLYFLCVSSTPESPAQLRDQLRTYHTQILSVITNAQLQRIFSQRASYDIRHLLSGTEIFLDNLPKSFHTTANYLLNAVPTLRMNPQLRAQLASIMASTSTIAPRPKALMYALLVANGKLVTLVRPRDHSLHPADLHLLLNMLSSSPAFRHGKVESWTPVCLPRFNPKAFLHAYFGSVGAEEDSDDDATGPGPSRPQTPPSYTTSWSEGSSMVLVLLGTEREAFWDMRDYRIRVSEDFATSGCLKGLEEAVRNDGIVKIPGNPHLLHFFYKSRTAVQYTEMHPTGPLAYRPSPNSLNPLGTPTLLSNRPPIELASAGDLVSVEPHNRSSDSVPSLLPIKPPHPLPLYPPVLLLYTHLSSVLSQQAGSRLARLSTDTVTVAAMVTQREEVYVCVGPWCEGNEIDKVVRGVVKWGREKVGEIVVGNAPVF</sequence>
<comment type="subcellular location">
    <subcellularLocation>
        <location evidence="1">Endosome</location>
        <location evidence="1">Multivesicular body membrane</location>
        <topology evidence="1">Peripheral membrane protein</topology>
    </subcellularLocation>
    <subcellularLocation>
        <location evidence="1">Prevacuolar compartment membrane</location>
        <topology evidence="1">Peripheral membrane protein</topology>
    </subcellularLocation>
    <subcellularLocation>
        <location evidence="1">Vacuole membrane</location>
        <topology evidence="1">Peripheral membrane protein</topology>
    </subcellularLocation>
</comment>
<dbReference type="AlphaFoldDB" id="A0A139ABI8"/>
<keyword evidence="1" id="KW-0926">Vacuole</keyword>
<organism evidence="5 6">
    <name type="scientific">Gonapodya prolifera (strain JEL478)</name>
    <name type="common">Monoblepharis prolifera</name>
    <dbReference type="NCBI Taxonomy" id="1344416"/>
    <lineage>
        <taxon>Eukaryota</taxon>
        <taxon>Fungi</taxon>
        <taxon>Fungi incertae sedis</taxon>
        <taxon>Chytridiomycota</taxon>
        <taxon>Chytridiomycota incertae sedis</taxon>
        <taxon>Monoblepharidomycetes</taxon>
        <taxon>Monoblepharidales</taxon>
        <taxon>Gonapodyaceae</taxon>
        <taxon>Gonapodya</taxon>
    </lineage>
</organism>
<evidence type="ECO:0000313" key="6">
    <source>
        <dbReference type="Proteomes" id="UP000070544"/>
    </source>
</evidence>
<feature type="region of interest" description="Disordered" evidence="2">
    <location>
        <begin position="112"/>
        <end position="138"/>
    </location>
</feature>
<dbReference type="PANTHER" id="PTHR13027">
    <property type="entry name" value="SAND PROTEIN-RELATED"/>
    <property type="match status" value="1"/>
</dbReference>
<keyword evidence="1" id="KW-0472">Membrane</keyword>
<feature type="domain" description="FUZ/MON1/HPS1 second Longin" evidence="4">
    <location>
        <begin position="322"/>
        <end position="449"/>
    </location>
</feature>
<comment type="similarity">
    <text evidence="1">Belongs to the MON1/SAND family.</text>
</comment>
<dbReference type="Proteomes" id="UP000070544">
    <property type="component" value="Unassembled WGS sequence"/>
</dbReference>
<name>A0A139ABI8_GONPJ</name>
<gene>
    <name evidence="5" type="ORF">M427DRAFT_112783</name>
</gene>
<evidence type="ECO:0000256" key="2">
    <source>
        <dbReference type="SAM" id="MobiDB-lite"/>
    </source>
</evidence>
<dbReference type="GO" id="GO:0035658">
    <property type="term" value="C:Mon1-Ccz1 complex"/>
    <property type="evidence" value="ECO:0007669"/>
    <property type="project" value="TreeGrafter"/>
</dbReference>
<keyword evidence="1" id="KW-0072">Autophagy</keyword>
<dbReference type="GO" id="GO:0000329">
    <property type="term" value="C:fungal-type vacuole membrane"/>
    <property type="evidence" value="ECO:0007669"/>
    <property type="project" value="TreeGrafter"/>
</dbReference>
<evidence type="ECO:0000259" key="3">
    <source>
        <dbReference type="Pfam" id="PF19036"/>
    </source>
</evidence>
<dbReference type="InterPro" id="IPR043971">
    <property type="entry name" value="FUZ/MON1/HPS1_longin_2"/>
</dbReference>
<feature type="region of interest" description="Disordered" evidence="2">
    <location>
        <begin position="1"/>
        <end position="96"/>
    </location>
</feature>
<dbReference type="STRING" id="1344416.A0A139ABI8"/>
<evidence type="ECO:0000313" key="5">
    <source>
        <dbReference type="EMBL" id="KXS14120.1"/>
    </source>
</evidence>
<proteinExistence type="inferred from homology"/>
<dbReference type="GO" id="GO:0016192">
    <property type="term" value="P:vesicle-mediated transport"/>
    <property type="evidence" value="ECO:0007669"/>
    <property type="project" value="InterPro"/>
</dbReference>
<dbReference type="EMBL" id="KQ965771">
    <property type="protein sequence ID" value="KXS14120.1"/>
    <property type="molecule type" value="Genomic_DNA"/>
</dbReference>
<keyword evidence="1" id="KW-0813">Transport</keyword>
<dbReference type="PANTHER" id="PTHR13027:SF7">
    <property type="entry name" value="VACUOLAR FUSION PROTEIN MON1 HOMOLOG"/>
    <property type="match status" value="1"/>
</dbReference>
<feature type="compositionally biased region" description="Polar residues" evidence="2">
    <location>
        <begin position="59"/>
        <end position="69"/>
    </location>
</feature>
<feature type="region of interest" description="Disordered" evidence="2">
    <location>
        <begin position="395"/>
        <end position="420"/>
    </location>
</feature>
<dbReference type="Pfam" id="PF19036">
    <property type="entry name" value="Fuz_longin_1"/>
    <property type="match status" value="1"/>
</dbReference>
<feature type="domain" description="FUZ/MON1/HPS1 first Longin" evidence="3">
    <location>
        <begin position="156"/>
        <end position="278"/>
    </location>
</feature>
<keyword evidence="1" id="KW-0967">Endosome</keyword>
<dbReference type="PRINTS" id="PR01546">
    <property type="entry name" value="YEAST73DUF"/>
</dbReference>
<keyword evidence="6" id="KW-1185">Reference proteome</keyword>
<protein>
    <recommendedName>
        <fullName evidence="1">Vacuolar fusion protein MON1</fullName>
    </recommendedName>
</protein>
<dbReference type="GO" id="GO:0006914">
    <property type="term" value="P:autophagy"/>
    <property type="evidence" value="ECO:0007669"/>
    <property type="project" value="UniProtKB-UniRule"/>
</dbReference>
<evidence type="ECO:0000259" key="4">
    <source>
        <dbReference type="Pfam" id="PF19037"/>
    </source>
</evidence>
<dbReference type="InterPro" id="IPR043972">
    <property type="entry name" value="FUZ/MON1/HPS1_longin_1"/>
</dbReference>
<comment type="function">
    <text evidence="1">Required for multiple vacuole delivery pathways including the cytoplasm to vacuole transport (Cvt), autophagy, pexophagy and endocytosis.</text>
</comment>
<keyword evidence="1" id="KW-0653">Protein transport</keyword>